<accession>A0A934UPD6</accession>
<proteinExistence type="predicted"/>
<keyword evidence="2" id="KW-1185">Reference proteome</keyword>
<gene>
    <name evidence="1" type="ORF">I5M19_18545</name>
</gene>
<dbReference type="RefSeq" id="WP_200067872.1">
    <property type="nucleotide sequence ID" value="NZ_JAEHFW010000007.1"/>
</dbReference>
<protein>
    <submittedName>
        <fullName evidence="1">Uncharacterized protein</fullName>
    </submittedName>
</protein>
<evidence type="ECO:0000313" key="1">
    <source>
        <dbReference type="EMBL" id="MBK0381324.1"/>
    </source>
</evidence>
<sequence>KTIIRPDSLPLPLIQPLPPLMPADTAATPLLAEADASKKRFTEMEQNNVLRRGVQLKQVDIKAKKKVYSSSPGGRQFADQVIEQDRIEGSYDLRSALEMNNPDIRFDKLGIPHNIGHRSLYDGFDVVVDGVLLDLGMLQQINPNEVQSIEILYNGTALGVKNNVIVINTKLRDPYHNYSKDVVAGMKAIKIQGYYQSREFYIPKYDAENKKADLRDVVYWNPDIIPDE</sequence>
<organism evidence="1 2">
    <name type="scientific">Mucilaginibacter segetis</name>
    <dbReference type="NCBI Taxonomy" id="2793071"/>
    <lineage>
        <taxon>Bacteria</taxon>
        <taxon>Pseudomonadati</taxon>
        <taxon>Bacteroidota</taxon>
        <taxon>Sphingobacteriia</taxon>
        <taxon>Sphingobacteriales</taxon>
        <taxon>Sphingobacteriaceae</taxon>
        <taxon>Mucilaginibacter</taxon>
    </lineage>
</organism>
<dbReference type="AlphaFoldDB" id="A0A934UPD6"/>
<feature type="non-terminal residue" evidence="1">
    <location>
        <position position="228"/>
    </location>
</feature>
<dbReference type="EMBL" id="JAEHFW010000007">
    <property type="protein sequence ID" value="MBK0381324.1"/>
    <property type="molecule type" value="Genomic_DNA"/>
</dbReference>
<evidence type="ECO:0000313" key="2">
    <source>
        <dbReference type="Proteomes" id="UP000613193"/>
    </source>
</evidence>
<feature type="non-terminal residue" evidence="1">
    <location>
        <position position="1"/>
    </location>
</feature>
<comment type="caution">
    <text evidence="1">The sequence shown here is derived from an EMBL/GenBank/DDBJ whole genome shotgun (WGS) entry which is preliminary data.</text>
</comment>
<reference evidence="1" key="1">
    <citation type="submission" date="2020-12" db="EMBL/GenBank/DDBJ databases">
        <title>Bacterial novel species Mucilaginibacter sp. SD-g isolated from soil.</title>
        <authorList>
            <person name="Jung H.-Y."/>
        </authorList>
    </citation>
    <scope>NUCLEOTIDE SEQUENCE</scope>
    <source>
        <strain evidence="1">SD-g</strain>
    </source>
</reference>
<name>A0A934UPD6_9SPHI</name>
<dbReference type="Proteomes" id="UP000613193">
    <property type="component" value="Unassembled WGS sequence"/>
</dbReference>